<evidence type="ECO:0000256" key="1">
    <source>
        <dbReference type="PROSITE-ProRule" id="PRU00339"/>
    </source>
</evidence>
<feature type="chain" id="PRO_5007619970" evidence="4">
    <location>
        <begin position="28"/>
        <end position="1054"/>
    </location>
</feature>
<keyword evidence="4" id="KW-0732">Signal</keyword>
<reference evidence="6" key="1">
    <citation type="submission" date="2016-01" db="EMBL/GenBank/DDBJ databases">
        <authorList>
            <person name="Peeters C."/>
        </authorList>
    </citation>
    <scope>NUCLEOTIDE SEQUENCE [LARGE SCALE GENOMIC DNA]</scope>
    <source>
        <strain evidence="6">LMG 29326</strain>
    </source>
</reference>
<dbReference type="InterPro" id="IPR011990">
    <property type="entry name" value="TPR-like_helical_dom_sf"/>
</dbReference>
<dbReference type="PANTHER" id="PTHR10098">
    <property type="entry name" value="RAPSYN-RELATED"/>
    <property type="match status" value="1"/>
</dbReference>
<dbReference type="Pfam" id="PF12770">
    <property type="entry name" value="CHAT"/>
    <property type="match status" value="1"/>
</dbReference>
<evidence type="ECO:0000256" key="2">
    <source>
        <dbReference type="SAM" id="Coils"/>
    </source>
</evidence>
<dbReference type="EMBL" id="FCOB02000004">
    <property type="protein sequence ID" value="SAK51343.1"/>
    <property type="molecule type" value="Genomic_DNA"/>
</dbReference>
<protein>
    <submittedName>
        <fullName evidence="6">CHAT domain protein</fullName>
    </submittedName>
</protein>
<dbReference type="SMART" id="SM00028">
    <property type="entry name" value="TPR"/>
    <property type="match status" value="4"/>
</dbReference>
<feature type="signal peptide" evidence="4">
    <location>
        <begin position="1"/>
        <end position="27"/>
    </location>
</feature>
<dbReference type="AlphaFoldDB" id="A0A158A0T1"/>
<feature type="repeat" description="TPR" evidence="1">
    <location>
        <begin position="66"/>
        <end position="99"/>
    </location>
</feature>
<name>A0A158A0T1_9BURK</name>
<keyword evidence="7" id="KW-1185">Reference proteome</keyword>
<evidence type="ECO:0000256" key="4">
    <source>
        <dbReference type="SAM" id="SignalP"/>
    </source>
</evidence>
<keyword evidence="2" id="KW-0175">Coiled coil</keyword>
<dbReference type="Gene3D" id="1.25.40.10">
    <property type="entry name" value="Tetratricopeptide repeat domain"/>
    <property type="match status" value="2"/>
</dbReference>
<dbReference type="PANTHER" id="PTHR10098:SF108">
    <property type="entry name" value="TETRATRICOPEPTIDE REPEAT PROTEIN 28"/>
    <property type="match status" value="1"/>
</dbReference>
<feature type="region of interest" description="Disordered" evidence="3">
    <location>
        <begin position="109"/>
        <end position="130"/>
    </location>
</feature>
<dbReference type="Pfam" id="PF13181">
    <property type="entry name" value="TPR_8"/>
    <property type="match status" value="1"/>
</dbReference>
<dbReference type="PROSITE" id="PS50005">
    <property type="entry name" value="TPR"/>
    <property type="match status" value="2"/>
</dbReference>
<dbReference type="OrthoDB" id="9771112at2"/>
<dbReference type="SUPFAM" id="SSF48452">
    <property type="entry name" value="TPR-like"/>
    <property type="match status" value="2"/>
</dbReference>
<evidence type="ECO:0000313" key="6">
    <source>
        <dbReference type="EMBL" id="SAK51343.1"/>
    </source>
</evidence>
<feature type="coiled-coil region" evidence="2">
    <location>
        <begin position="584"/>
        <end position="611"/>
    </location>
</feature>
<dbReference type="STRING" id="1777144.AWB83_01207"/>
<feature type="repeat" description="TPR" evidence="1">
    <location>
        <begin position="180"/>
        <end position="213"/>
    </location>
</feature>
<accession>A0A158A0T1</accession>
<dbReference type="InterPro" id="IPR019734">
    <property type="entry name" value="TPR_rpt"/>
</dbReference>
<dbReference type="RefSeq" id="WP_087043374.1">
    <property type="nucleotide sequence ID" value="NZ_FCOB02000004.1"/>
</dbReference>
<feature type="domain" description="CHAT" evidence="5">
    <location>
        <begin position="700"/>
        <end position="1052"/>
    </location>
</feature>
<organism evidence="6 7">
    <name type="scientific">Caballeronia ptereochthonis</name>
    <dbReference type="NCBI Taxonomy" id="1777144"/>
    <lineage>
        <taxon>Bacteria</taxon>
        <taxon>Pseudomonadati</taxon>
        <taxon>Pseudomonadota</taxon>
        <taxon>Betaproteobacteria</taxon>
        <taxon>Burkholderiales</taxon>
        <taxon>Burkholderiaceae</taxon>
        <taxon>Caballeronia</taxon>
    </lineage>
</organism>
<dbReference type="InterPro" id="IPR024983">
    <property type="entry name" value="CHAT_dom"/>
</dbReference>
<sequence>MPRPSYATLPRLLGAVLLSVAGAVAFAQGSVDTNDDWQPEDRATIAELQRHADLPVPEDADAPSRCSALHKRGVANARLGHYEHAIADLREAYQLSPPGDRPGRVAAFGKTRRRAEPSSPTPVDSMPPSDFDASGQWCQRWRVEVDLVSAYQSYGDYFAAIEMTGSMASEWRPQNIRRYADVQLLMASSYVPLGMVDDAVQAFNRASEVLPDIKRRGDWAKLHDLVEGGFDATAGLLQEIHGSFAEAEKLRRSSLLSTERYLVQFAGPRDQRVVKRLVIQRTLALSSILQTQGKWGEAEYYADEALSKSLATYAFATLETSRALDNLAWIKQDRGELDDAARYEELALKAIAKSDVASYSPGLDERRARLGTIRNMQGRWKDAAEVFRLRAEGIRTYPDRDKRRGVRHIEWAMALIRTGHADEASAMLRGTIQYLVSRSFTPPLSLANARAYLGVALAQHGDDELALAYFREALPVLLQQMRDRADGTARGYLQIYRLRLILDAYLEVLGRLNRVDQVQQNGAEEAFRIADIARDSSVQQAVAFSVARAQLPDAELAELARREQDDANHIRVLTRLLEDAISGRQQSDQSMSSLREQLAKLSEEQTSLREEIARRYPDYARLINPQPATPADIRRVLRPGEALISIYSGERQTYVWTITPAGMNWRVLPVSSAALAHEVTHLRHTLDLADGGLKTYDVAAAHDLYERLLAPDAALWRDAATLVVVPHGALGELPFAVLLTEPVPPGAALDGNAYASMPWLIKRVAIVQQSSARSFVAQRTMRPANERRAPFIGFGDPLFTADAQRGAKRDGVRQLNVSAMEDVMQPLVTQAQQSAGSDEPAAPRRLPTLAQSFALLPELPDTADELTEIAGTLGANPQSDLYLGARASKANVKRVDLARYRVVAFATHGLKAGELAGLDQPALAMANPGLTHEPGDDGFLKLEDVFALRLDADWVILSACNTASPDGSSNEAVSGLGRGFFYAGARSVLVSNWAVESNSARLLTTGLFREQANHPEMMRPEALRRSMLGLMKEHAAEYGHPAFWGPFTLVGDGG</sequence>
<gene>
    <name evidence="6" type="ORF">AWB83_01207</name>
</gene>
<keyword evidence="1" id="KW-0802">TPR repeat</keyword>
<evidence type="ECO:0000313" key="7">
    <source>
        <dbReference type="Proteomes" id="UP000054978"/>
    </source>
</evidence>
<evidence type="ECO:0000259" key="5">
    <source>
        <dbReference type="Pfam" id="PF12770"/>
    </source>
</evidence>
<evidence type="ECO:0000256" key="3">
    <source>
        <dbReference type="SAM" id="MobiDB-lite"/>
    </source>
</evidence>
<dbReference type="Proteomes" id="UP000054978">
    <property type="component" value="Unassembled WGS sequence"/>
</dbReference>
<comment type="caution">
    <text evidence="6">The sequence shown here is derived from an EMBL/GenBank/DDBJ whole genome shotgun (WGS) entry which is preliminary data.</text>
</comment>
<proteinExistence type="predicted"/>